<comment type="caution">
    <text evidence="3">The sequence shown here is derived from an EMBL/GenBank/DDBJ whole genome shotgun (WGS) entry which is preliminary data.</text>
</comment>
<dbReference type="RefSeq" id="WP_046105486.1">
    <property type="nucleotide sequence ID" value="NZ_JZEY01000061.1"/>
</dbReference>
<evidence type="ECO:0000313" key="3">
    <source>
        <dbReference type="EMBL" id="KKB08240.1"/>
    </source>
</evidence>
<dbReference type="NCBIfam" id="NF046018">
    <property type="entry name" value="HisPtaseChptBrucRhz"/>
    <property type="match status" value="1"/>
</dbReference>
<evidence type="ECO:0000259" key="2">
    <source>
        <dbReference type="Pfam" id="PF10090"/>
    </source>
</evidence>
<feature type="region of interest" description="Disordered" evidence="1">
    <location>
        <begin position="147"/>
        <end position="171"/>
    </location>
</feature>
<feature type="compositionally biased region" description="Basic and acidic residues" evidence="1">
    <location>
        <begin position="147"/>
        <end position="161"/>
    </location>
</feature>
<sequence length="233" mass="24914">MADIIELKATDLAAMLCSRVCHDLINPIGAIGNGLEVLSDPGQGEMAEGARDLIASAAKQSRAKLEFARLAYGASSTAGTDIDTRECERVARILFEIEKADLEWDAPLILLPKHKAKLFMNMLLIAAGSVPRGGQVKASISGPAGEEKFEFTSKSDPDKRQKTLVPSGSAGLLSGIPEEGYVDARGIQPFYTGLLARMTDMDINIGIENDVFFFTAVPKAKSDEVKVEADAAQ</sequence>
<gene>
    <name evidence="3" type="ORF">VE26_11895</name>
</gene>
<dbReference type="OrthoDB" id="9803702at2"/>
<evidence type="ECO:0000256" key="1">
    <source>
        <dbReference type="SAM" id="MobiDB-lite"/>
    </source>
</evidence>
<accession>A0A0F5FI46</accession>
<dbReference type="Pfam" id="PF10090">
    <property type="entry name" value="HPTransfase"/>
    <property type="match status" value="1"/>
</dbReference>
<evidence type="ECO:0000313" key="4">
    <source>
        <dbReference type="Proteomes" id="UP000033649"/>
    </source>
</evidence>
<dbReference type="AlphaFoldDB" id="A0A0F5FI46"/>
<dbReference type="EMBL" id="JZEY01000061">
    <property type="protein sequence ID" value="KKB08240.1"/>
    <property type="molecule type" value="Genomic_DNA"/>
</dbReference>
<proteinExistence type="predicted"/>
<dbReference type="InterPro" id="IPR018762">
    <property type="entry name" value="ChpT_C"/>
</dbReference>
<organism evidence="3 4">
    <name type="scientific">Devosia chinhatensis</name>
    <dbReference type="NCBI Taxonomy" id="429727"/>
    <lineage>
        <taxon>Bacteria</taxon>
        <taxon>Pseudomonadati</taxon>
        <taxon>Pseudomonadota</taxon>
        <taxon>Alphaproteobacteria</taxon>
        <taxon>Hyphomicrobiales</taxon>
        <taxon>Devosiaceae</taxon>
        <taxon>Devosia</taxon>
    </lineage>
</organism>
<dbReference type="GO" id="GO:0016740">
    <property type="term" value="F:transferase activity"/>
    <property type="evidence" value="ECO:0007669"/>
    <property type="project" value="UniProtKB-KW"/>
</dbReference>
<dbReference type="Proteomes" id="UP000033649">
    <property type="component" value="Unassembled WGS sequence"/>
</dbReference>
<dbReference type="InterPro" id="IPR036890">
    <property type="entry name" value="HATPase_C_sf"/>
</dbReference>
<reference evidence="3 4" key="1">
    <citation type="submission" date="2015-03" db="EMBL/GenBank/DDBJ databases">
        <authorList>
            <person name="Hassan Y."/>
            <person name="Lepp D."/>
            <person name="Li X.-Z."/>
            <person name="Zhou T."/>
        </authorList>
    </citation>
    <scope>NUCLEOTIDE SEQUENCE [LARGE SCALE GENOMIC DNA]</scope>
    <source>
        <strain evidence="3 4">IPL18</strain>
    </source>
</reference>
<dbReference type="Gene3D" id="1.10.287.130">
    <property type="match status" value="1"/>
</dbReference>
<keyword evidence="3" id="KW-0808">Transferase</keyword>
<feature type="domain" description="Histidine phosphotransferase ChpT C-terminal" evidence="2">
    <location>
        <begin position="84"/>
        <end position="208"/>
    </location>
</feature>
<name>A0A0F5FI46_9HYPH</name>
<protein>
    <submittedName>
        <fullName evidence="3">Histidine phosphotransferase</fullName>
    </submittedName>
</protein>
<dbReference type="STRING" id="429727.VE26_11895"/>
<dbReference type="PATRIC" id="fig|429727.3.peg.2448"/>
<keyword evidence="4" id="KW-1185">Reference proteome</keyword>
<dbReference type="Gene3D" id="3.30.565.10">
    <property type="entry name" value="Histidine kinase-like ATPase, C-terminal domain"/>
    <property type="match status" value="1"/>
</dbReference>